<dbReference type="AlphaFoldDB" id="A0AAV8XXF4"/>
<organism evidence="1 2">
    <name type="scientific">Aromia moschata</name>
    <dbReference type="NCBI Taxonomy" id="1265417"/>
    <lineage>
        <taxon>Eukaryota</taxon>
        <taxon>Metazoa</taxon>
        <taxon>Ecdysozoa</taxon>
        <taxon>Arthropoda</taxon>
        <taxon>Hexapoda</taxon>
        <taxon>Insecta</taxon>
        <taxon>Pterygota</taxon>
        <taxon>Neoptera</taxon>
        <taxon>Endopterygota</taxon>
        <taxon>Coleoptera</taxon>
        <taxon>Polyphaga</taxon>
        <taxon>Cucujiformia</taxon>
        <taxon>Chrysomeloidea</taxon>
        <taxon>Cerambycidae</taxon>
        <taxon>Cerambycinae</taxon>
        <taxon>Callichromatini</taxon>
        <taxon>Aromia</taxon>
    </lineage>
</organism>
<sequence>MKAQEKENTKKNPTRSDISFYGNEKERIGVVCTIFPRLITLDTFGKQAIPDTGRNIVPWRLPETLCLLLNV</sequence>
<accession>A0AAV8XXF4</accession>
<dbReference type="Proteomes" id="UP001162162">
    <property type="component" value="Unassembled WGS sequence"/>
</dbReference>
<reference evidence="1" key="1">
    <citation type="journal article" date="2023" name="Insect Mol. Biol.">
        <title>Genome sequencing provides insights into the evolution of gene families encoding plant cell wall-degrading enzymes in longhorned beetles.</title>
        <authorList>
            <person name="Shin N.R."/>
            <person name="Okamura Y."/>
            <person name="Kirsch R."/>
            <person name="Pauchet Y."/>
        </authorList>
    </citation>
    <scope>NUCLEOTIDE SEQUENCE</scope>
    <source>
        <strain evidence="1">AMC_N1</strain>
    </source>
</reference>
<name>A0AAV8XXF4_9CUCU</name>
<proteinExistence type="predicted"/>
<keyword evidence="2" id="KW-1185">Reference proteome</keyword>
<evidence type="ECO:0000313" key="2">
    <source>
        <dbReference type="Proteomes" id="UP001162162"/>
    </source>
</evidence>
<comment type="caution">
    <text evidence="1">The sequence shown here is derived from an EMBL/GenBank/DDBJ whole genome shotgun (WGS) entry which is preliminary data.</text>
</comment>
<evidence type="ECO:0000313" key="1">
    <source>
        <dbReference type="EMBL" id="KAJ8943167.1"/>
    </source>
</evidence>
<dbReference type="EMBL" id="JAPWTK010000298">
    <property type="protein sequence ID" value="KAJ8943167.1"/>
    <property type="molecule type" value="Genomic_DNA"/>
</dbReference>
<protein>
    <submittedName>
        <fullName evidence="1">Uncharacterized protein</fullName>
    </submittedName>
</protein>
<gene>
    <name evidence="1" type="ORF">NQ318_008031</name>
</gene>